<keyword evidence="1" id="KW-1133">Transmembrane helix</keyword>
<dbReference type="OrthoDB" id="3734530at2"/>
<feature type="transmembrane region" description="Helical" evidence="1">
    <location>
        <begin position="551"/>
        <end position="574"/>
    </location>
</feature>
<evidence type="ECO:0000313" key="3">
    <source>
        <dbReference type="Proteomes" id="UP000003111"/>
    </source>
</evidence>
<comment type="caution">
    <text evidence="2">The sequence shown here is derived from an EMBL/GenBank/DDBJ whole genome shotgun (WGS) entry which is preliminary data.</text>
</comment>
<feature type="transmembrane region" description="Helical" evidence="1">
    <location>
        <begin position="718"/>
        <end position="737"/>
    </location>
</feature>
<dbReference type="InterPro" id="IPR029044">
    <property type="entry name" value="Nucleotide-diphossugar_trans"/>
</dbReference>
<organism evidence="2 3">
    <name type="scientific">Aeromicrobium marinum DSM 15272</name>
    <dbReference type="NCBI Taxonomy" id="585531"/>
    <lineage>
        <taxon>Bacteria</taxon>
        <taxon>Bacillati</taxon>
        <taxon>Actinomycetota</taxon>
        <taxon>Actinomycetes</taxon>
        <taxon>Propionibacteriales</taxon>
        <taxon>Nocardioidaceae</taxon>
        <taxon>Aeromicrobium</taxon>
    </lineage>
</organism>
<dbReference type="STRING" id="585531.HMPREF0063_11876"/>
<dbReference type="SUPFAM" id="SSF53448">
    <property type="entry name" value="Nucleotide-diphospho-sugar transferases"/>
    <property type="match status" value="1"/>
</dbReference>
<feature type="transmembrane region" description="Helical" evidence="1">
    <location>
        <begin position="388"/>
        <end position="406"/>
    </location>
</feature>
<keyword evidence="3" id="KW-1185">Reference proteome</keyword>
<evidence type="ECO:0000256" key="1">
    <source>
        <dbReference type="SAM" id="Phobius"/>
    </source>
</evidence>
<dbReference type="HOGENOM" id="CLU_005856_0_0_11"/>
<feature type="transmembrane region" description="Helical" evidence="1">
    <location>
        <begin position="494"/>
        <end position="514"/>
    </location>
</feature>
<keyword evidence="2" id="KW-0808">Transferase</keyword>
<sequence length="919" mass="97201">MDDVAAASARRPADVSVAAVLVAHDGAAWLPKVLPSLERSGTAPTVWHAVDVSSTDGSAELLRDHFGPGRITYAPSGTGFGDAVRLALAALPRTDWIWLLHDDMAVTPTTLTHLLDAAVGDDRTGIVGPKIREWPSLRRLLEVGLTVTGTASRETGLEPGEPDAGQHDRVSDVLAVNTAGMLVRRDVWDELGGLDPDLPLHGDDLDLGWRANRAGHGVRVVPDAVVFHAEASRRAIRRTTAGDRPQWERRRALLHVVLANTSPRRFPWQYVRLFFGSLLRVLGHLLSRDPESAGDELLAVRDVYGRPGRLRAARRARSAGRPHAELADLFPPWWLPYQHAWDGLRDAVRAIVRPETTETTGRRSTLGDDLPEDLDLPAGPSLARRRPWLVTVLLLVVASMFAARGLDPGTLHGGALLPAPDTAGSWWGLVLSPSADLPLPTAAWGPTYVLLLAFAAVPVWFAPDLLVWALLVLAAPLAALTMHRLVRLLSDLRVARIVTAVSYGLVVVGTGAVAEGRLGPVVALVVAPIVVNVGLQLTAEPHWQAALRWALWTAVATAFAPVFLVIAVSGLALVAVTGSAAVRRSAALALGLSLLLTGPWVVQRAIRPWTVWWDAGLPLSGGMPSGMPWWLAGGAVLLALLALVPPLTRDQVRWAWGLALLCGVVAAVGSQVTYGTASGADGFTPWLGVPVALGVGALLVAGLLAAEELEFLPTTLTAVIAVIALVLPVGAGAWWLARGVDDPLTDARYGVVPAYLAERDGSTLVVTGTVQDGLTFRVEDGLGPTLGEEALARRTDTSRAVEAALERLLSAPVPEDVAVLVEAGVDAVYAPAVDPGVETRIDAVPSLAPAGGDQPGSRVWTIETDAAVADPGGPGTWTRTAVGSVQSILWIVAVLLTAPVRRREEPPPAEVDADVREAS</sequence>
<feature type="transmembrane region" description="Helical" evidence="1">
    <location>
        <begin position="465"/>
        <end position="482"/>
    </location>
</feature>
<keyword evidence="1" id="KW-0472">Membrane</keyword>
<feature type="transmembrane region" description="Helical" evidence="1">
    <location>
        <begin position="626"/>
        <end position="647"/>
    </location>
</feature>
<dbReference type="PANTHER" id="PTHR43685:SF3">
    <property type="entry name" value="SLR2126 PROTEIN"/>
    <property type="match status" value="1"/>
</dbReference>
<feature type="transmembrane region" description="Helical" evidence="1">
    <location>
        <begin position="654"/>
        <end position="674"/>
    </location>
</feature>
<feature type="transmembrane region" description="Helical" evidence="1">
    <location>
        <begin position="686"/>
        <end position="706"/>
    </location>
</feature>
<dbReference type="RefSeq" id="WP_007076968.1">
    <property type="nucleotide sequence ID" value="NZ_CM001024.1"/>
</dbReference>
<dbReference type="InterPro" id="IPR050834">
    <property type="entry name" value="Glycosyltransf_2"/>
</dbReference>
<feature type="transmembrane region" description="Helical" evidence="1">
    <location>
        <begin position="586"/>
        <end position="606"/>
    </location>
</feature>
<reference evidence="2" key="1">
    <citation type="submission" date="2010-08" db="EMBL/GenBank/DDBJ databases">
        <authorList>
            <person name="Muzny D."/>
            <person name="Qin X."/>
            <person name="Buhay C."/>
            <person name="Dugan-Rocha S."/>
            <person name="Ding Y."/>
            <person name="Chen G."/>
            <person name="Hawes A."/>
            <person name="Holder M."/>
            <person name="Jhangiani S."/>
            <person name="Johnson A."/>
            <person name="Khan Z."/>
            <person name="Li Z."/>
            <person name="Liu W."/>
            <person name="Liu X."/>
            <person name="Perez L."/>
            <person name="Shen H."/>
            <person name="Wang Q."/>
            <person name="Watt J."/>
            <person name="Xi L."/>
            <person name="Xin Y."/>
            <person name="Zhou J."/>
            <person name="Deng J."/>
            <person name="Jiang H."/>
            <person name="Liu Y."/>
            <person name="Qu J."/>
            <person name="Song X.-Z."/>
            <person name="Zhang L."/>
            <person name="Villasana D."/>
            <person name="Johnson A."/>
            <person name="Liu J."/>
            <person name="Liyanage D."/>
            <person name="Lorensuhewa L."/>
            <person name="Robinson T."/>
            <person name="Song A."/>
            <person name="Song B.-B."/>
            <person name="Dinh H."/>
            <person name="Thornton R."/>
            <person name="Coyle M."/>
            <person name="Francisco L."/>
            <person name="Jackson L."/>
            <person name="Javaid M."/>
            <person name="Korchina V."/>
            <person name="Kovar C."/>
            <person name="Mata R."/>
            <person name="Mathew T."/>
            <person name="Ngo R."/>
            <person name="Nguyen L."/>
            <person name="Nguyen N."/>
            <person name="Okwuonu G."/>
            <person name="Ongeri F."/>
            <person name="Pham C."/>
            <person name="Simmons D."/>
            <person name="Wilczek-Boney K."/>
            <person name="Hale W."/>
            <person name="Jakkamsetti A."/>
            <person name="Pham P."/>
            <person name="Ruth R."/>
            <person name="San Lucas F."/>
            <person name="Warren J."/>
            <person name="Zhang J."/>
            <person name="Zhao Z."/>
            <person name="Zhou C."/>
            <person name="Zhu D."/>
            <person name="Lee S."/>
            <person name="Bess C."/>
            <person name="Blankenburg K."/>
            <person name="Forbes L."/>
            <person name="Fu Q."/>
            <person name="Gubbala S."/>
            <person name="Hirani K."/>
            <person name="Jayaseelan J.C."/>
            <person name="Lara F."/>
            <person name="Munidasa M."/>
            <person name="Palculict T."/>
            <person name="Patil S."/>
            <person name="Pu L.-L."/>
            <person name="Saada N."/>
            <person name="Tang L."/>
            <person name="Weissenberger G."/>
            <person name="Zhu Y."/>
            <person name="Hemphill L."/>
            <person name="Shang Y."/>
            <person name="Youmans B."/>
            <person name="Ayvaz T."/>
            <person name="Ross M."/>
            <person name="Santibanez J."/>
            <person name="Aqrawi P."/>
            <person name="Gross S."/>
            <person name="Joshi V."/>
            <person name="Fowler G."/>
            <person name="Nazareth L."/>
            <person name="Reid J."/>
            <person name="Worley K."/>
            <person name="Petrosino J."/>
            <person name="Highlander S."/>
            <person name="Gibbs R."/>
        </authorList>
    </citation>
    <scope>NUCLEOTIDE SEQUENCE [LARGE SCALE GENOMIC DNA]</scope>
    <source>
        <strain evidence="2">DSM 15272</strain>
    </source>
</reference>
<accession>E2SDU0</accession>
<proteinExistence type="predicted"/>
<name>E2SDU0_9ACTN</name>
<dbReference type="eggNOG" id="COG1216">
    <property type="taxonomic scope" value="Bacteria"/>
</dbReference>
<keyword evidence="1" id="KW-0812">Transmembrane</keyword>
<dbReference type="Gene3D" id="3.90.550.10">
    <property type="entry name" value="Spore Coat Polysaccharide Biosynthesis Protein SpsA, Chain A"/>
    <property type="match status" value="1"/>
</dbReference>
<keyword evidence="2" id="KW-0328">Glycosyltransferase</keyword>
<dbReference type="Pfam" id="PF13641">
    <property type="entry name" value="Glyco_tranf_2_3"/>
    <property type="match status" value="1"/>
</dbReference>
<feature type="transmembrane region" description="Helical" evidence="1">
    <location>
        <begin position="521"/>
        <end position="539"/>
    </location>
</feature>
<evidence type="ECO:0000313" key="2">
    <source>
        <dbReference type="EMBL" id="EFQ82667.1"/>
    </source>
</evidence>
<dbReference type="GO" id="GO:0016757">
    <property type="term" value="F:glycosyltransferase activity"/>
    <property type="evidence" value="ECO:0007669"/>
    <property type="project" value="UniProtKB-KW"/>
</dbReference>
<gene>
    <name evidence="2" type="ORF">HMPREF0063_11876</name>
</gene>
<feature type="transmembrane region" description="Helical" evidence="1">
    <location>
        <begin position="441"/>
        <end position="460"/>
    </location>
</feature>
<dbReference type="AlphaFoldDB" id="E2SDU0"/>
<dbReference type="EC" id="2.4.-.-" evidence="2"/>
<dbReference type="Proteomes" id="UP000003111">
    <property type="component" value="Unassembled WGS sequence"/>
</dbReference>
<protein>
    <submittedName>
        <fullName evidence="2">Glycosyltransferase, group 2 family protein</fullName>
        <ecNumber evidence="2">2.4.-.-</ecNumber>
    </submittedName>
</protein>
<dbReference type="EMBL" id="ACLF03000006">
    <property type="protein sequence ID" value="EFQ82667.1"/>
    <property type="molecule type" value="Genomic_DNA"/>
</dbReference>
<dbReference type="PANTHER" id="PTHR43685">
    <property type="entry name" value="GLYCOSYLTRANSFERASE"/>
    <property type="match status" value="1"/>
</dbReference>